<evidence type="ECO:0000256" key="5">
    <source>
        <dbReference type="ARBA" id="ARBA00022726"/>
    </source>
</evidence>
<name>A0A4R3JGD8_9PROT</name>
<keyword evidence="5" id="KW-0660">Purine salvage</keyword>
<dbReference type="GO" id="GO:0046872">
    <property type="term" value="F:metal ion binding"/>
    <property type="evidence" value="ECO:0007669"/>
    <property type="project" value="UniProtKB-KW"/>
</dbReference>
<evidence type="ECO:0000313" key="10">
    <source>
        <dbReference type="Proteomes" id="UP000295304"/>
    </source>
</evidence>
<dbReference type="PANTHER" id="PTHR39563:SF1">
    <property type="entry name" value="XANTHINE-GUANINE PHOSPHORIBOSYLTRANSFERASE"/>
    <property type="match status" value="1"/>
</dbReference>
<keyword evidence="7" id="KW-0472">Membrane</keyword>
<dbReference type="PANTHER" id="PTHR39563">
    <property type="entry name" value="XANTHINE PHOSPHORIBOSYLTRANSFERASE"/>
    <property type="match status" value="1"/>
</dbReference>
<keyword evidence="6" id="KW-0460">Magnesium</keyword>
<keyword evidence="1" id="KW-1003">Cell membrane</keyword>
<evidence type="ECO:0000256" key="4">
    <source>
        <dbReference type="ARBA" id="ARBA00022723"/>
    </source>
</evidence>
<dbReference type="NCBIfam" id="NF006613">
    <property type="entry name" value="PRK09177.1"/>
    <property type="match status" value="1"/>
</dbReference>
<gene>
    <name evidence="9" type="ORF">EDD55_101327</name>
</gene>
<dbReference type="InterPro" id="IPR029057">
    <property type="entry name" value="PRTase-like"/>
</dbReference>
<dbReference type="AlphaFoldDB" id="A0A4R3JGD8"/>
<dbReference type="CDD" id="cd06223">
    <property type="entry name" value="PRTases_typeI"/>
    <property type="match status" value="1"/>
</dbReference>
<keyword evidence="2 9" id="KW-0328">Glycosyltransferase</keyword>
<keyword evidence="3 9" id="KW-0808">Transferase</keyword>
<keyword evidence="4" id="KW-0479">Metal-binding</keyword>
<dbReference type="GO" id="GO:0006166">
    <property type="term" value="P:purine ribonucleoside salvage"/>
    <property type="evidence" value="ECO:0007669"/>
    <property type="project" value="UniProtKB-KW"/>
</dbReference>
<keyword evidence="10" id="KW-1185">Reference proteome</keyword>
<evidence type="ECO:0000256" key="1">
    <source>
        <dbReference type="ARBA" id="ARBA00022475"/>
    </source>
</evidence>
<dbReference type="OrthoDB" id="9789690at2"/>
<evidence type="ECO:0000256" key="2">
    <source>
        <dbReference type="ARBA" id="ARBA00022676"/>
    </source>
</evidence>
<evidence type="ECO:0000256" key="6">
    <source>
        <dbReference type="ARBA" id="ARBA00022842"/>
    </source>
</evidence>
<dbReference type="Pfam" id="PF00156">
    <property type="entry name" value="Pribosyltran"/>
    <property type="match status" value="1"/>
</dbReference>
<evidence type="ECO:0000256" key="3">
    <source>
        <dbReference type="ARBA" id="ARBA00022679"/>
    </source>
</evidence>
<organism evidence="9 10">
    <name type="scientific">Varunaivibrio sulfuroxidans</name>
    <dbReference type="NCBI Taxonomy" id="1773489"/>
    <lineage>
        <taxon>Bacteria</taxon>
        <taxon>Pseudomonadati</taxon>
        <taxon>Pseudomonadota</taxon>
        <taxon>Alphaproteobacteria</taxon>
        <taxon>Rhodospirillales</taxon>
        <taxon>Magnetovibrionaceae</taxon>
        <taxon>Varunaivibrio</taxon>
    </lineage>
</organism>
<dbReference type="InterPro" id="IPR023747">
    <property type="entry name" value="Xanthine_Guanine_PRibTrfase"/>
</dbReference>
<dbReference type="Proteomes" id="UP000295304">
    <property type="component" value="Unassembled WGS sequence"/>
</dbReference>
<evidence type="ECO:0000259" key="8">
    <source>
        <dbReference type="Pfam" id="PF00156"/>
    </source>
</evidence>
<sequence length="166" mass="18100">MTEISAPTLLLSWPEVHRTAKLLAAKLHGKGAWRGIIAVTRGGMVPAAIVARELGVHVIETLCISSYDEQLQGALSILKKPDMAIADVRDGEQVGEGWIVIDDLTDTGTTIRESRAILPGAHYAVLYVKPAGQILVDTFMDAVSQDTWVHFPWDTDIQYTPPLARS</sequence>
<proteinExistence type="predicted"/>
<dbReference type="SUPFAM" id="SSF53271">
    <property type="entry name" value="PRTase-like"/>
    <property type="match status" value="1"/>
</dbReference>
<comment type="caution">
    <text evidence="9">The sequence shown here is derived from an EMBL/GenBank/DDBJ whole genome shotgun (WGS) entry which is preliminary data.</text>
</comment>
<dbReference type="RefSeq" id="WP_132937717.1">
    <property type="nucleotide sequence ID" value="NZ_CP119676.1"/>
</dbReference>
<dbReference type="InterPro" id="IPR000836">
    <property type="entry name" value="PRTase_dom"/>
</dbReference>
<evidence type="ECO:0000313" key="9">
    <source>
        <dbReference type="EMBL" id="TCS64994.1"/>
    </source>
</evidence>
<reference evidence="9 10" key="1">
    <citation type="submission" date="2019-03" db="EMBL/GenBank/DDBJ databases">
        <title>Genomic Encyclopedia of Type Strains, Phase IV (KMG-IV): sequencing the most valuable type-strain genomes for metagenomic binning, comparative biology and taxonomic classification.</title>
        <authorList>
            <person name="Goeker M."/>
        </authorList>
    </citation>
    <scope>NUCLEOTIDE SEQUENCE [LARGE SCALE GENOMIC DNA]</scope>
    <source>
        <strain evidence="9 10">DSM 101688</strain>
    </source>
</reference>
<evidence type="ECO:0000256" key="7">
    <source>
        <dbReference type="ARBA" id="ARBA00023136"/>
    </source>
</evidence>
<dbReference type="Gene3D" id="3.40.50.2020">
    <property type="match status" value="1"/>
</dbReference>
<feature type="domain" description="Phosphoribosyltransferase" evidence="8">
    <location>
        <begin position="10"/>
        <end position="159"/>
    </location>
</feature>
<dbReference type="GO" id="GO:0000310">
    <property type="term" value="F:xanthine phosphoribosyltransferase activity"/>
    <property type="evidence" value="ECO:0007669"/>
    <property type="project" value="InterPro"/>
</dbReference>
<dbReference type="EMBL" id="SLZW01000001">
    <property type="protein sequence ID" value="TCS64994.1"/>
    <property type="molecule type" value="Genomic_DNA"/>
</dbReference>
<accession>A0A4R3JGD8</accession>
<protein>
    <submittedName>
        <fullName evidence="9">Xanthine phosphoribosyltransferase</fullName>
    </submittedName>
</protein>